<evidence type="ECO:0000313" key="1">
    <source>
        <dbReference type="EMBL" id="MBB4105427.1"/>
    </source>
</evidence>
<organism evidence="1 2">
    <name type="scientific">Allorhizobium borbori</name>
    <dbReference type="NCBI Taxonomy" id="485907"/>
    <lineage>
        <taxon>Bacteria</taxon>
        <taxon>Pseudomonadati</taxon>
        <taxon>Pseudomonadota</taxon>
        <taxon>Alphaproteobacteria</taxon>
        <taxon>Hyphomicrobiales</taxon>
        <taxon>Rhizobiaceae</taxon>
        <taxon>Rhizobium/Agrobacterium group</taxon>
        <taxon>Allorhizobium</taxon>
    </lineage>
</organism>
<comment type="caution">
    <text evidence="1">The sequence shown here is derived from an EMBL/GenBank/DDBJ whole genome shotgun (WGS) entry which is preliminary data.</text>
</comment>
<dbReference type="RefSeq" id="WP_183794899.1">
    <property type="nucleotide sequence ID" value="NZ_JACIDU010000020.1"/>
</dbReference>
<dbReference type="Proteomes" id="UP000584824">
    <property type="component" value="Unassembled WGS sequence"/>
</dbReference>
<gene>
    <name evidence="1" type="ORF">GGQ66_004014</name>
</gene>
<evidence type="ECO:0008006" key="3">
    <source>
        <dbReference type="Google" id="ProtNLM"/>
    </source>
</evidence>
<reference evidence="1 2" key="1">
    <citation type="submission" date="2020-08" db="EMBL/GenBank/DDBJ databases">
        <title>Genomic Encyclopedia of Type Strains, Phase IV (KMG-IV): sequencing the most valuable type-strain genomes for metagenomic binning, comparative biology and taxonomic classification.</title>
        <authorList>
            <person name="Goeker M."/>
        </authorList>
    </citation>
    <scope>NUCLEOTIDE SEQUENCE [LARGE SCALE GENOMIC DNA]</scope>
    <source>
        <strain evidence="1 2">DSM 26385</strain>
    </source>
</reference>
<keyword evidence="2" id="KW-1185">Reference proteome</keyword>
<sequence length="338" mass="35413">MAHDYDPKGSDETTNTTNVGALADGFANSAINSTEVDDGSTGYVGGVANGDNRNNTDSSVDVDVDAKLDVAVGNGDNRDNSYDWSYDAKSYSNTETDTDIKTVTDTDTKTVSDSFNYSNSETDYDWSYDSKSYSNTETDIKTVTETDTDIDTDIKTVTETSNATTTTTGSFNSADADNDFATLDDLKDFGNLGIAGGDLAFNLGDDFSFSLDVDNILNDSLNGAGNDAGFSAVQANHLADQDIAYDLRMENGGAQNHLSANGGGADSAEGMELDGKTWDLKSGDDVSGASTADASAILANSGFHFEFVQGANLLTNSIDSSVVGNDSSYSNVGEDTDA</sequence>
<proteinExistence type="predicted"/>
<dbReference type="EMBL" id="JACIDU010000020">
    <property type="protein sequence ID" value="MBB4105427.1"/>
    <property type="molecule type" value="Genomic_DNA"/>
</dbReference>
<dbReference type="AlphaFoldDB" id="A0A7W6P324"/>
<name>A0A7W6P324_9HYPH</name>
<accession>A0A7W6P324</accession>
<evidence type="ECO:0000313" key="2">
    <source>
        <dbReference type="Proteomes" id="UP000584824"/>
    </source>
</evidence>
<protein>
    <recommendedName>
        <fullName evidence="3">Fibrinogen-binding protein</fullName>
    </recommendedName>
</protein>